<comment type="caution">
    <text evidence="1">The sequence shown here is derived from an EMBL/GenBank/DDBJ whole genome shotgun (WGS) entry which is preliminary data.</text>
</comment>
<organism evidence="1">
    <name type="scientific">hydrocarbon metagenome</name>
    <dbReference type="NCBI Taxonomy" id="938273"/>
    <lineage>
        <taxon>unclassified sequences</taxon>
        <taxon>metagenomes</taxon>
        <taxon>ecological metagenomes</taxon>
    </lineage>
</organism>
<accession>A0A0W8F2E7</accession>
<proteinExistence type="predicted"/>
<reference evidence="1" key="1">
    <citation type="journal article" date="2015" name="Proc. Natl. Acad. Sci. U.S.A.">
        <title>Networks of energetic and metabolic interactions define dynamics in microbial communities.</title>
        <authorList>
            <person name="Embree M."/>
            <person name="Liu J.K."/>
            <person name="Al-Bassam M.M."/>
            <person name="Zengler K."/>
        </authorList>
    </citation>
    <scope>NUCLEOTIDE SEQUENCE</scope>
</reference>
<evidence type="ECO:0000313" key="1">
    <source>
        <dbReference type="EMBL" id="KUG14926.1"/>
    </source>
</evidence>
<dbReference type="EMBL" id="LNQE01001604">
    <property type="protein sequence ID" value="KUG14926.1"/>
    <property type="molecule type" value="Genomic_DNA"/>
</dbReference>
<name>A0A0W8F2E7_9ZZZZ</name>
<sequence>METKDRGAKLSHPWPLIITASGFPVLSRRDSWKPGSPQR</sequence>
<gene>
    <name evidence="1" type="ORF">ASZ90_015424</name>
</gene>
<dbReference type="AlphaFoldDB" id="A0A0W8F2E7"/>
<protein>
    <submittedName>
        <fullName evidence="1">Uncharacterized protein</fullName>
    </submittedName>
</protein>